<sequence>MMLEDLRVQAKWAALPEVAKLLPLPNFCNMFLQSRPIAWHVNRATKRWSNQITIHVFLFREESQTKRLKRMFQTRFKIPYQFLDTHPFVDSLVQSDYHISLEVKHQNFFISEMRRLIKETQYTLLLYIQASHASDWTDNKGNKEANQSVENSRRRYIDGEHWFDVEGSQDYGSE</sequence>
<dbReference type="Proteomes" id="UP000824890">
    <property type="component" value="Unassembled WGS sequence"/>
</dbReference>
<comment type="caution">
    <text evidence="1">The sequence shown here is derived from an EMBL/GenBank/DDBJ whole genome shotgun (WGS) entry which is preliminary data.</text>
</comment>
<evidence type="ECO:0000313" key="1">
    <source>
        <dbReference type="EMBL" id="KAH0938816.1"/>
    </source>
</evidence>
<dbReference type="EMBL" id="JAGKQM010000002">
    <property type="protein sequence ID" value="KAH0938816.1"/>
    <property type="molecule type" value="Genomic_DNA"/>
</dbReference>
<gene>
    <name evidence="1" type="ORF">HID58_006277</name>
</gene>
<proteinExistence type="predicted"/>
<name>A0ABQ8EB07_BRANA</name>
<evidence type="ECO:0000313" key="2">
    <source>
        <dbReference type="Proteomes" id="UP000824890"/>
    </source>
</evidence>
<accession>A0ABQ8EB07</accession>
<protein>
    <submittedName>
        <fullName evidence="1">Uncharacterized protein</fullName>
    </submittedName>
</protein>
<keyword evidence="2" id="KW-1185">Reference proteome</keyword>
<organism evidence="1 2">
    <name type="scientific">Brassica napus</name>
    <name type="common">Rape</name>
    <dbReference type="NCBI Taxonomy" id="3708"/>
    <lineage>
        <taxon>Eukaryota</taxon>
        <taxon>Viridiplantae</taxon>
        <taxon>Streptophyta</taxon>
        <taxon>Embryophyta</taxon>
        <taxon>Tracheophyta</taxon>
        <taxon>Spermatophyta</taxon>
        <taxon>Magnoliopsida</taxon>
        <taxon>eudicotyledons</taxon>
        <taxon>Gunneridae</taxon>
        <taxon>Pentapetalae</taxon>
        <taxon>rosids</taxon>
        <taxon>malvids</taxon>
        <taxon>Brassicales</taxon>
        <taxon>Brassicaceae</taxon>
        <taxon>Brassiceae</taxon>
        <taxon>Brassica</taxon>
    </lineage>
</organism>
<reference evidence="1 2" key="1">
    <citation type="submission" date="2021-05" db="EMBL/GenBank/DDBJ databases">
        <title>Genome Assembly of Synthetic Allotetraploid Brassica napus Reveals Homoeologous Exchanges between Subgenomes.</title>
        <authorList>
            <person name="Davis J.T."/>
        </authorList>
    </citation>
    <scope>NUCLEOTIDE SEQUENCE [LARGE SCALE GENOMIC DNA]</scope>
    <source>
        <strain evidence="2">cv. Da-Ae</strain>
        <tissue evidence="1">Seedling</tissue>
    </source>
</reference>